<keyword evidence="2" id="KW-1185">Reference proteome</keyword>
<dbReference type="EMBL" id="KV427605">
    <property type="protein sequence ID" value="KZT13276.1"/>
    <property type="molecule type" value="Genomic_DNA"/>
</dbReference>
<sequence>MNRSAHLLPHELLARPATAVGQCGLQPVSPIIRAKYTFIPFLLTQARLTSFSSPDIQKASPSVLPLLPP</sequence>
<name>A0A165IMA8_9APHY</name>
<dbReference type="RefSeq" id="XP_040770786.1">
    <property type="nucleotide sequence ID" value="XM_040907668.1"/>
</dbReference>
<dbReference type="AlphaFoldDB" id="A0A165IMA8"/>
<evidence type="ECO:0000313" key="1">
    <source>
        <dbReference type="EMBL" id="KZT13276.1"/>
    </source>
</evidence>
<reference evidence="1 2" key="1">
    <citation type="journal article" date="2016" name="Mol. Biol. Evol.">
        <title>Comparative Genomics of Early-Diverging Mushroom-Forming Fungi Provides Insights into the Origins of Lignocellulose Decay Capabilities.</title>
        <authorList>
            <person name="Nagy L.G."/>
            <person name="Riley R."/>
            <person name="Tritt A."/>
            <person name="Adam C."/>
            <person name="Daum C."/>
            <person name="Floudas D."/>
            <person name="Sun H."/>
            <person name="Yadav J.S."/>
            <person name="Pangilinan J."/>
            <person name="Larsson K.H."/>
            <person name="Matsuura K."/>
            <person name="Barry K."/>
            <person name="Labutti K."/>
            <person name="Kuo R."/>
            <person name="Ohm R.A."/>
            <person name="Bhattacharya S.S."/>
            <person name="Shirouzu T."/>
            <person name="Yoshinaga Y."/>
            <person name="Martin F.M."/>
            <person name="Grigoriev I.V."/>
            <person name="Hibbett D.S."/>
        </authorList>
    </citation>
    <scope>NUCLEOTIDE SEQUENCE [LARGE SCALE GENOMIC DNA]</scope>
    <source>
        <strain evidence="1 2">93-53</strain>
    </source>
</reference>
<evidence type="ECO:0000313" key="2">
    <source>
        <dbReference type="Proteomes" id="UP000076871"/>
    </source>
</evidence>
<gene>
    <name evidence="1" type="ORF">LAESUDRAFT_719626</name>
</gene>
<accession>A0A165IMA8</accession>
<proteinExistence type="predicted"/>
<dbReference type="Proteomes" id="UP000076871">
    <property type="component" value="Unassembled WGS sequence"/>
</dbReference>
<dbReference type="InParanoid" id="A0A165IMA8"/>
<protein>
    <submittedName>
        <fullName evidence="1">Uncharacterized protein</fullName>
    </submittedName>
</protein>
<organism evidence="1 2">
    <name type="scientific">Laetiporus sulphureus 93-53</name>
    <dbReference type="NCBI Taxonomy" id="1314785"/>
    <lineage>
        <taxon>Eukaryota</taxon>
        <taxon>Fungi</taxon>
        <taxon>Dikarya</taxon>
        <taxon>Basidiomycota</taxon>
        <taxon>Agaricomycotina</taxon>
        <taxon>Agaricomycetes</taxon>
        <taxon>Polyporales</taxon>
        <taxon>Laetiporus</taxon>
    </lineage>
</organism>
<dbReference type="GeneID" id="63824697"/>